<name>A0A6N9Q3S8_9BACL</name>
<proteinExistence type="predicted"/>
<dbReference type="PANTHER" id="PTHR12277:SF81">
    <property type="entry name" value="PROTEIN ABHD13"/>
    <property type="match status" value="1"/>
</dbReference>
<sequence length="278" mass="31815">MSIPFKINITKTKSRVLRGNVYVSKNPSKGTLIICHGFKGFKDWGMFPYIGETLADDLDVVTFNFSYNGVGENLLDFTELDKFAQNTYARELEDLNTVMDAVQNQKLPIDVDMNTSQLYLLGHSRGAGICLIYNFDHPKAVQGIVCWNGITNVDLFTRDQKEEMKQTGKSFVYNARTKQQMPLNVEILEDMEKNEEKYNIIERVKYTETPIVLIQGTEDHDRLIQGSKKLIEKKPKINLIQITGGNHTFNSLHPFQGTTEPLEQAIKETKKFINQLKK</sequence>
<dbReference type="Proteomes" id="UP000448943">
    <property type="component" value="Unassembled WGS sequence"/>
</dbReference>
<accession>A0A6N9Q3S8</accession>
<comment type="caution">
    <text evidence="2">The sequence shown here is derived from an EMBL/GenBank/DDBJ whole genome shotgun (WGS) entry which is preliminary data.</text>
</comment>
<gene>
    <name evidence="2" type="ORF">ERL59_10855</name>
</gene>
<dbReference type="EMBL" id="SIJB01000024">
    <property type="protein sequence ID" value="NBI29458.1"/>
    <property type="molecule type" value="Genomic_DNA"/>
</dbReference>
<dbReference type="RefSeq" id="WP_160646261.1">
    <property type="nucleotide sequence ID" value="NZ_SIJB01000024.1"/>
</dbReference>
<dbReference type="AlphaFoldDB" id="A0A6N9Q3S8"/>
<organism evidence="2 3">
    <name type="scientific">Chengkuizengella marina</name>
    <dbReference type="NCBI Taxonomy" id="2507566"/>
    <lineage>
        <taxon>Bacteria</taxon>
        <taxon>Bacillati</taxon>
        <taxon>Bacillota</taxon>
        <taxon>Bacilli</taxon>
        <taxon>Bacillales</taxon>
        <taxon>Paenibacillaceae</taxon>
        <taxon>Chengkuizengella</taxon>
    </lineage>
</organism>
<feature type="domain" description="AB hydrolase-1" evidence="1">
    <location>
        <begin position="31"/>
        <end position="157"/>
    </location>
</feature>
<dbReference type="OrthoDB" id="9808543at2"/>
<evidence type="ECO:0000313" key="2">
    <source>
        <dbReference type="EMBL" id="NBI29458.1"/>
    </source>
</evidence>
<dbReference type="InterPro" id="IPR029058">
    <property type="entry name" value="AB_hydrolase_fold"/>
</dbReference>
<protein>
    <submittedName>
        <fullName evidence="2">Alpha/beta fold hydrolase</fullName>
    </submittedName>
</protein>
<reference evidence="2 3" key="1">
    <citation type="submission" date="2019-01" db="EMBL/GenBank/DDBJ databases">
        <title>Chengkuizengella sp. nov., isolated from deep-sea sediment of East Pacific Ocean.</title>
        <authorList>
            <person name="Yang J."/>
            <person name="Lai Q."/>
            <person name="Shao Z."/>
        </authorList>
    </citation>
    <scope>NUCLEOTIDE SEQUENCE [LARGE SCALE GENOMIC DNA]</scope>
    <source>
        <strain evidence="2 3">YPA3-1-1</strain>
    </source>
</reference>
<dbReference type="Pfam" id="PF00561">
    <property type="entry name" value="Abhydrolase_1"/>
    <property type="match status" value="1"/>
</dbReference>
<dbReference type="InterPro" id="IPR000073">
    <property type="entry name" value="AB_hydrolase_1"/>
</dbReference>
<dbReference type="SUPFAM" id="SSF53474">
    <property type="entry name" value="alpha/beta-Hydrolases"/>
    <property type="match status" value="1"/>
</dbReference>
<evidence type="ECO:0000259" key="1">
    <source>
        <dbReference type="Pfam" id="PF00561"/>
    </source>
</evidence>
<keyword evidence="3" id="KW-1185">Reference proteome</keyword>
<dbReference type="Gene3D" id="3.40.50.1820">
    <property type="entry name" value="alpha/beta hydrolase"/>
    <property type="match status" value="1"/>
</dbReference>
<evidence type="ECO:0000313" key="3">
    <source>
        <dbReference type="Proteomes" id="UP000448943"/>
    </source>
</evidence>
<dbReference type="PANTHER" id="PTHR12277">
    <property type="entry name" value="ALPHA/BETA HYDROLASE DOMAIN-CONTAINING PROTEIN"/>
    <property type="match status" value="1"/>
</dbReference>
<keyword evidence="2" id="KW-0378">Hydrolase</keyword>
<dbReference type="GO" id="GO:0016787">
    <property type="term" value="F:hydrolase activity"/>
    <property type="evidence" value="ECO:0007669"/>
    <property type="project" value="UniProtKB-KW"/>
</dbReference>